<dbReference type="InterPro" id="IPR013087">
    <property type="entry name" value="Znf_C2H2_type"/>
</dbReference>
<protein>
    <submittedName>
        <fullName evidence="4">C2H2-type domain-containing protein</fullName>
    </submittedName>
</protein>
<organism evidence="4">
    <name type="scientific">Gongylonema pulchrum</name>
    <dbReference type="NCBI Taxonomy" id="637853"/>
    <lineage>
        <taxon>Eukaryota</taxon>
        <taxon>Metazoa</taxon>
        <taxon>Ecdysozoa</taxon>
        <taxon>Nematoda</taxon>
        <taxon>Chromadorea</taxon>
        <taxon>Rhabditida</taxon>
        <taxon>Spirurina</taxon>
        <taxon>Spiruromorpha</taxon>
        <taxon>Spiruroidea</taxon>
        <taxon>Gongylonematidae</taxon>
        <taxon>Gongylonema</taxon>
    </lineage>
</organism>
<gene>
    <name evidence="2" type="ORF">GPUH_LOCUS13848</name>
</gene>
<name>A0A183DYQ7_9BILA</name>
<sequence>MEKSFIVDDEELQMLLSTVNVVVLIAQNPQAIVYASQVCILQNAEKEGNISGPEAEVGDTVEQAIHALPPMPPTEFRFMSALVQQQMADEMHRLRGKYCRCPMCKKLLQREDELQAHILYGHHNMYIYACHCCFEGFTSLEQLKSHCCQEFGQYMFQLLLDEEKKYHNLDKLVSCVTLFASRPSGVRFVTVRGCAMKSGIPLQCRLCTHQFTCAADIEKHQITEHPTDVTKLKCPVCPRYYVTDLFYREHLLSHLGEIQSMTSLLEKGIFLAPACSTDTCPRMGPLLQRVAGGIVPPWIEKPTD</sequence>
<accession>A0A183DYQ7</accession>
<dbReference type="Proteomes" id="UP000271098">
    <property type="component" value="Unassembled WGS sequence"/>
</dbReference>
<keyword evidence="3" id="KW-1185">Reference proteome</keyword>
<evidence type="ECO:0000313" key="3">
    <source>
        <dbReference type="Proteomes" id="UP000271098"/>
    </source>
</evidence>
<evidence type="ECO:0000313" key="4">
    <source>
        <dbReference type="WBParaSite" id="GPUH_0001386301-mRNA-1"/>
    </source>
</evidence>
<reference evidence="4" key="1">
    <citation type="submission" date="2016-06" db="UniProtKB">
        <authorList>
            <consortium name="WormBaseParasite"/>
        </authorList>
    </citation>
    <scope>IDENTIFICATION</scope>
</reference>
<dbReference type="SMART" id="SM00355">
    <property type="entry name" value="ZnF_C2H2"/>
    <property type="match status" value="3"/>
</dbReference>
<dbReference type="PROSITE" id="PS00028">
    <property type="entry name" value="ZINC_FINGER_C2H2_1"/>
    <property type="match status" value="2"/>
</dbReference>
<dbReference type="OrthoDB" id="5873590at2759"/>
<dbReference type="Gene3D" id="3.30.160.60">
    <property type="entry name" value="Classic Zinc Finger"/>
    <property type="match status" value="1"/>
</dbReference>
<proteinExistence type="predicted"/>
<feature type="domain" description="C2H2-type" evidence="1">
    <location>
        <begin position="234"/>
        <end position="254"/>
    </location>
</feature>
<evidence type="ECO:0000259" key="1">
    <source>
        <dbReference type="PROSITE" id="PS00028"/>
    </source>
</evidence>
<dbReference type="EMBL" id="UYRT01080637">
    <property type="protein sequence ID" value="VDN23115.1"/>
    <property type="molecule type" value="Genomic_DNA"/>
</dbReference>
<reference evidence="2 3" key="2">
    <citation type="submission" date="2018-11" db="EMBL/GenBank/DDBJ databases">
        <authorList>
            <consortium name="Pathogen Informatics"/>
        </authorList>
    </citation>
    <scope>NUCLEOTIDE SEQUENCE [LARGE SCALE GENOMIC DNA]</scope>
</reference>
<feature type="domain" description="C2H2-type" evidence="1">
    <location>
        <begin position="204"/>
        <end position="225"/>
    </location>
</feature>
<dbReference type="WBParaSite" id="GPUH_0001386301-mRNA-1">
    <property type="protein sequence ID" value="GPUH_0001386301-mRNA-1"/>
    <property type="gene ID" value="GPUH_0001386301"/>
</dbReference>
<dbReference type="AlphaFoldDB" id="A0A183DYQ7"/>
<evidence type="ECO:0000313" key="2">
    <source>
        <dbReference type="EMBL" id="VDN23115.1"/>
    </source>
</evidence>